<feature type="transmembrane region" description="Helical" evidence="2">
    <location>
        <begin position="173"/>
        <end position="194"/>
    </location>
</feature>
<reference evidence="4" key="1">
    <citation type="journal article" date="2015" name="Genome">
        <title>Whole Genome Sequence of the Non-Microcystin-Producing Microcystis aeruginosa Strain NIES-44.</title>
        <authorList>
            <person name="Okano K."/>
            <person name="Miyata N."/>
            <person name="Ozaki Y."/>
        </authorList>
    </citation>
    <scope>NUCLEOTIDE SEQUENCE [LARGE SCALE GENOMIC DNA]</scope>
    <source>
        <strain evidence="4">NIES-44</strain>
    </source>
</reference>
<name>A0A0A1W1I5_MICAE</name>
<accession>A0A0A1W1I5</accession>
<proteinExistence type="predicted"/>
<gene>
    <name evidence="3" type="ORF">N44_04226</name>
</gene>
<feature type="transmembrane region" description="Helical" evidence="2">
    <location>
        <begin position="48"/>
        <end position="69"/>
    </location>
</feature>
<dbReference type="PANTHER" id="PTHR37185">
    <property type="entry name" value="MEMBRANE PROTEIN"/>
    <property type="match status" value="1"/>
</dbReference>
<keyword evidence="2" id="KW-0472">Membrane</keyword>
<dbReference type="Pfam" id="PF09991">
    <property type="entry name" value="DUF2232"/>
    <property type="match status" value="1"/>
</dbReference>
<keyword evidence="2" id="KW-0812">Transmembrane</keyword>
<dbReference type="InterPro" id="IPR018710">
    <property type="entry name" value="DUF2232"/>
</dbReference>
<organism evidence="3 4">
    <name type="scientific">Microcystis aeruginosa NIES-44</name>
    <dbReference type="NCBI Taxonomy" id="449439"/>
    <lineage>
        <taxon>Bacteria</taxon>
        <taxon>Bacillati</taxon>
        <taxon>Cyanobacteriota</taxon>
        <taxon>Cyanophyceae</taxon>
        <taxon>Oscillatoriophycideae</taxon>
        <taxon>Chroococcales</taxon>
        <taxon>Microcystaceae</taxon>
        <taxon>Microcystis</taxon>
    </lineage>
</organism>
<feature type="transmembrane region" description="Helical" evidence="2">
    <location>
        <begin position="206"/>
        <end position="230"/>
    </location>
</feature>
<dbReference type="EMBL" id="BBPA01000070">
    <property type="protein sequence ID" value="GAL95371.1"/>
    <property type="molecule type" value="Genomic_DNA"/>
</dbReference>
<feature type="transmembrane region" description="Helical" evidence="2">
    <location>
        <begin position="104"/>
        <end position="125"/>
    </location>
</feature>
<sequence length="251" mass="27974">MNDPHANSPAQSSEETIDETNWVDLGEEGKPLDKPTAKPIQPSPLKSIATLITVETAFLASATSLIWLIDYYFPLGPLLRVFFPIPIALAYLRWGARCASMTALVSSLLLSVLMGPTRSIVFLIPHGLMGLQLGLCWRRGARWEFSILTGGLLGAFGLFFRFWLFSILLGENLWLYVITQATNFIDWIFTQLGILAKPTLLQVQSMAVVGIFVNSLLYLFAVHLVALLVLDRLGNPISRPPKWVQVILDYE</sequence>
<dbReference type="PANTHER" id="PTHR37185:SF3">
    <property type="entry name" value="MEMBRANE PROTEIN"/>
    <property type="match status" value="1"/>
</dbReference>
<keyword evidence="2" id="KW-1133">Transmembrane helix</keyword>
<dbReference type="AlphaFoldDB" id="A0A0A1W1I5"/>
<feature type="region of interest" description="Disordered" evidence="1">
    <location>
        <begin position="1"/>
        <end position="39"/>
    </location>
</feature>
<dbReference type="Proteomes" id="UP000030321">
    <property type="component" value="Unassembled WGS sequence"/>
</dbReference>
<evidence type="ECO:0000256" key="2">
    <source>
        <dbReference type="SAM" id="Phobius"/>
    </source>
</evidence>
<dbReference type="RefSeq" id="WP_045361813.1">
    <property type="nucleotide sequence ID" value="NZ_BBPA01000070.1"/>
</dbReference>
<protein>
    <submittedName>
        <fullName evidence="3">Expressed protein</fullName>
    </submittedName>
</protein>
<evidence type="ECO:0000256" key="1">
    <source>
        <dbReference type="SAM" id="MobiDB-lite"/>
    </source>
</evidence>
<evidence type="ECO:0000313" key="3">
    <source>
        <dbReference type="EMBL" id="GAL95371.1"/>
    </source>
</evidence>
<feature type="compositionally biased region" description="Basic and acidic residues" evidence="1">
    <location>
        <begin position="27"/>
        <end position="36"/>
    </location>
</feature>
<evidence type="ECO:0000313" key="4">
    <source>
        <dbReference type="Proteomes" id="UP000030321"/>
    </source>
</evidence>
<feature type="transmembrane region" description="Helical" evidence="2">
    <location>
        <begin position="75"/>
        <end position="92"/>
    </location>
</feature>
<feature type="transmembrane region" description="Helical" evidence="2">
    <location>
        <begin position="145"/>
        <end position="164"/>
    </location>
</feature>
<comment type="caution">
    <text evidence="3">The sequence shown here is derived from an EMBL/GenBank/DDBJ whole genome shotgun (WGS) entry which is preliminary data.</text>
</comment>